<feature type="domain" description="CENP-V/GFA" evidence="4">
    <location>
        <begin position="3"/>
        <end position="115"/>
    </location>
</feature>
<gene>
    <name evidence="5" type="ORF">J2X05_002404</name>
</gene>
<keyword evidence="3" id="KW-0862">Zinc</keyword>
<organism evidence="5 6">
    <name type="scientific">Cellvibrio fibrivorans</name>
    <dbReference type="NCBI Taxonomy" id="126350"/>
    <lineage>
        <taxon>Bacteria</taxon>
        <taxon>Pseudomonadati</taxon>
        <taxon>Pseudomonadota</taxon>
        <taxon>Gammaproteobacteria</taxon>
        <taxon>Cellvibrionales</taxon>
        <taxon>Cellvibrionaceae</taxon>
        <taxon>Cellvibrio</taxon>
    </lineage>
</organism>
<evidence type="ECO:0000259" key="4">
    <source>
        <dbReference type="PROSITE" id="PS51891"/>
    </source>
</evidence>
<evidence type="ECO:0000256" key="1">
    <source>
        <dbReference type="ARBA" id="ARBA00005495"/>
    </source>
</evidence>
<evidence type="ECO:0000256" key="3">
    <source>
        <dbReference type="ARBA" id="ARBA00022833"/>
    </source>
</evidence>
<dbReference type="Proteomes" id="UP001253595">
    <property type="component" value="Unassembled WGS sequence"/>
</dbReference>
<dbReference type="InterPro" id="IPR006913">
    <property type="entry name" value="CENP-V/GFA"/>
</dbReference>
<dbReference type="SUPFAM" id="SSF51316">
    <property type="entry name" value="Mss4-like"/>
    <property type="match status" value="1"/>
</dbReference>
<dbReference type="PANTHER" id="PTHR28620">
    <property type="entry name" value="CENTROMERE PROTEIN V"/>
    <property type="match status" value="1"/>
</dbReference>
<evidence type="ECO:0000313" key="6">
    <source>
        <dbReference type="Proteomes" id="UP001253595"/>
    </source>
</evidence>
<name>A0ABU1UYY3_9GAMM</name>
<dbReference type="InterPro" id="IPR011057">
    <property type="entry name" value="Mss4-like_sf"/>
</dbReference>
<protein>
    <recommendedName>
        <fullName evidence="4">CENP-V/GFA domain-containing protein</fullName>
    </recommendedName>
</protein>
<accession>A0ABU1UYY3</accession>
<dbReference type="PANTHER" id="PTHR28620:SF1">
    <property type="entry name" value="CENP-V_GFA DOMAIN-CONTAINING PROTEIN"/>
    <property type="match status" value="1"/>
</dbReference>
<proteinExistence type="inferred from homology"/>
<evidence type="ECO:0000313" key="5">
    <source>
        <dbReference type="EMBL" id="MDR7090380.1"/>
    </source>
</evidence>
<sequence length="115" mass="12715">MKYQGSCHCGNIKFEVDGEIDGALSCNCSICQRKGSLLSFFSGDQFTLLSSGENVGSYLFNKHVIDHKFCQVCGISPYSEGKDPQGNRSVAVNIRCIENIDLEKIPVTHFNGRDF</sequence>
<dbReference type="EMBL" id="JAVDVX010000004">
    <property type="protein sequence ID" value="MDR7090380.1"/>
    <property type="molecule type" value="Genomic_DNA"/>
</dbReference>
<dbReference type="Pfam" id="PF04828">
    <property type="entry name" value="GFA"/>
    <property type="match status" value="1"/>
</dbReference>
<dbReference type="PROSITE" id="PS51891">
    <property type="entry name" value="CENP_V_GFA"/>
    <property type="match status" value="1"/>
</dbReference>
<dbReference type="Gene3D" id="2.170.150.70">
    <property type="match status" value="1"/>
</dbReference>
<keyword evidence="2" id="KW-0479">Metal-binding</keyword>
<dbReference type="RefSeq" id="WP_310072658.1">
    <property type="nucleotide sequence ID" value="NZ_JAVDVX010000004.1"/>
</dbReference>
<evidence type="ECO:0000256" key="2">
    <source>
        <dbReference type="ARBA" id="ARBA00022723"/>
    </source>
</evidence>
<dbReference type="InterPro" id="IPR052355">
    <property type="entry name" value="CENP-V-like"/>
</dbReference>
<comment type="similarity">
    <text evidence="1">Belongs to the Gfa family.</text>
</comment>
<keyword evidence="6" id="KW-1185">Reference proteome</keyword>
<comment type="caution">
    <text evidence="5">The sequence shown here is derived from an EMBL/GenBank/DDBJ whole genome shotgun (WGS) entry which is preliminary data.</text>
</comment>
<reference evidence="5 6" key="1">
    <citation type="submission" date="2023-07" db="EMBL/GenBank/DDBJ databases">
        <title>Sorghum-associated microbial communities from plants grown in Nebraska, USA.</title>
        <authorList>
            <person name="Schachtman D."/>
        </authorList>
    </citation>
    <scope>NUCLEOTIDE SEQUENCE [LARGE SCALE GENOMIC DNA]</scope>
    <source>
        <strain evidence="5 6">BE190</strain>
    </source>
</reference>